<name>A0A6J5NJL7_9CAUD</name>
<protein>
    <recommendedName>
        <fullName evidence="2">Lipoprotein</fullName>
    </recommendedName>
</protein>
<evidence type="ECO:0008006" key="2">
    <source>
        <dbReference type="Google" id="ProtNLM"/>
    </source>
</evidence>
<evidence type="ECO:0000313" key="1">
    <source>
        <dbReference type="EMBL" id="CAB4158912.1"/>
    </source>
</evidence>
<accession>A0A6J5NJL7</accession>
<dbReference type="EMBL" id="LR796673">
    <property type="protein sequence ID" value="CAB4158912.1"/>
    <property type="molecule type" value="Genomic_DNA"/>
</dbReference>
<proteinExistence type="predicted"/>
<dbReference type="PROSITE" id="PS51257">
    <property type="entry name" value="PROKAR_LIPOPROTEIN"/>
    <property type="match status" value="1"/>
</dbReference>
<organism evidence="1">
    <name type="scientific">uncultured Caudovirales phage</name>
    <dbReference type="NCBI Taxonomy" id="2100421"/>
    <lineage>
        <taxon>Viruses</taxon>
        <taxon>Duplodnaviria</taxon>
        <taxon>Heunggongvirae</taxon>
        <taxon>Uroviricota</taxon>
        <taxon>Caudoviricetes</taxon>
        <taxon>Peduoviridae</taxon>
        <taxon>Maltschvirus</taxon>
        <taxon>Maltschvirus maltsch</taxon>
    </lineage>
</organism>
<gene>
    <name evidence="1" type="ORF">UFOVP703_41</name>
</gene>
<sequence length="90" mass="9250">MLLKLPRCVIAPFVLVLTVLLASCGSTPAVLPPPHKPPVPPLPPSARLGEIRPVCSPTCLTAWKLMVESLLQKPIAAAASPASAPAATTP</sequence>
<reference evidence="1" key="1">
    <citation type="submission" date="2020-04" db="EMBL/GenBank/DDBJ databases">
        <authorList>
            <person name="Chiriac C."/>
            <person name="Salcher M."/>
            <person name="Ghai R."/>
            <person name="Kavagutti S V."/>
        </authorList>
    </citation>
    <scope>NUCLEOTIDE SEQUENCE</scope>
</reference>